<reference evidence="2 3" key="1">
    <citation type="submission" date="2019-01" db="EMBL/GenBank/DDBJ databases">
        <title>Draft genome sequence of Psathyrella aberdarensis IHI B618.</title>
        <authorList>
            <person name="Buettner E."/>
            <person name="Kellner H."/>
        </authorList>
    </citation>
    <scope>NUCLEOTIDE SEQUENCE [LARGE SCALE GENOMIC DNA]</scope>
    <source>
        <strain evidence="2 3">IHI B618</strain>
    </source>
</reference>
<sequence>MMAERTVIAATIAPETMATLPRGPLEMVSESRVDVVWGGVVEEDGREAASGDTGADVEEEGKEEKEEDEG</sequence>
<feature type="compositionally biased region" description="Acidic residues" evidence="1">
    <location>
        <begin position="55"/>
        <end position="70"/>
    </location>
</feature>
<organism evidence="2 3">
    <name type="scientific">Candolleomyces aberdarensis</name>
    <dbReference type="NCBI Taxonomy" id="2316362"/>
    <lineage>
        <taxon>Eukaryota</taxon>
        <taxon>Fungi</taxon>
        <taxon>Dikarya</taxon>
        <taxon>Basidiomycota</taxon>
        <taxon>Agaricomycotina</taxon>
        <taxon>Agaricomycetes</taxon>
        <taxon>Agaricomycetidae</taxon>
        <taxon>Agaricales</taxon>
        <taxon>Agaricineae</taxon>
        <taxon>Psathyrellaceae</taxon>
        <taxon>Candolleomyces</taxon>
    </lineage>
</organism>
<accession>A0A4Q2DD83</accession>
<evidence type="ECO:0000313" key="2">
    <source>
        <dbReference type="EMBL" id="RXW17690.1"/>
    </source>
</evidence>
<gene>
    <name evidence="2" type="ORF">EST38_g8166</name>
</gene>
<comment type="caution">
    <text evidence="2">The sequence shown here is derived from an EMBL/GenBank/DDBJ whole genome shotgun (WGS) entry which is preliminary data.</text>
</comment>
<feature type="region of interest" description="Disordered" evidence="1">
    <location>
        <begin position="41"/>
        <end position="70"/>
    </location>
</feature>
<keyword evidence="3" id="KW-1185">Reference proteome</keyword>
<dbReference type="AlphaFoldDB" id="A0A4Q2DD83"/>
<name>A0A4Q2DD83_9AGAR</name>
<protein>
    <submittedName>
        <fullName evidence="2">Uncharacterized protein</fullName>
    </submittedName>
</protein>
<evidence type="ECO:0000256" key="1">
    <source>
        <dbReference type="SAM" id="MobiDB-lite"/>
    </source>
</evidence>
<dbReference type="OrthoDB" id="10600970at2759"/>
<proteinExistence type="predicted"/>
<dbReference type="Proteomes" id="UP000290288">
    <property type="component" value="Unassembled WGS sequence"/>
</dbReference>
<dbReference type="EMBL" id="SDEE01000321">
    <property type="protein sequence ID" value="RXW17690.1"/>
    <property type="molecule type" value="Genomic_DNA"/>
</dbReference>
<evidence type="ECO:0000313" key="3">
    <source>
        <dbReference type="Proteomes" id="UP000290288"/>
    </source>
</evidence>